<dbReference type="SUPFAM" id="SSF56219">
    <property type="entry name" value="DNase I-like"/>
    <property type="match status" value="1"/>
</dbReference>
<dbReference type="PROSITE" id="PS00018">
    <property type="entry name" value="EF_HAND_1"/>
    <property type="match status" value="1"/>
</dbReference>
<keyword evidence="5" id="KW-1185">Reference proteome</keyword>
<dbReference type="SUPFAM" id="SSF47473">
    <property type="entry name" value="EF-hand"/>
    <property type="match status" value="1"/>
</dbReference>
<reference evidence="4" key="1">
    <citation type="submission" date="2021-04" db="EMBL/GenBank/DDBJ databases">
        <authorList>
            <person name="Chebbi M.A.C M."/>
        </authorList>
    </citation>
    <scope>NUCLEOTIDE SEQUENCE</scope>
</reference>
<dbReference type="EMBL" id="CAJNRD030001123">
    <property type="protein sequence ID" value="CAG5102916.1"/>
    <property type="molecule type" value="Genomic_DNA"/>
</dbReference>
<evidence type="ECO:0000313" key="4">
    <source>
        <dbReference type="EMBL" id="CAG5102916.1"/>
    </source>
</evidence>
<dbReference type="GO" id="GO:0016301">
    <property type="term" value="F:kinase activity"/>
    <property type="evidence" value="ECO:0007669"/>
    <property type="project" value="UniProtKB-KW"/>
</dbReference>
<sequence>MAHFCEFQDFFRLNPYHVIGVVESWLCDAIADQQVNLPGYALLRVDRHNKRGGGVMLYVRKELNARLLSSSAGAGEIILPEYLTAEIWGPSQYKILVAIVYRPPKSGYMNIFEDDFSMRMINYKFTCVLGDFNADLHVRSDKTARLKDFFTRSGMSVVPMQPTNHTAQANTWIDVCAVSQLSSLESWGQSGQPFLSSHDLIYICLKYEHPKPVRHRIKCLSWKEADLAAAGEIVDQRIDELNADLDDSQQSVDQCLHSLNMIIQDIVKNCVPVREFTAKHRPAPWITPELRDLRRERDRSYRRFKRSGHPLVWENYVRFRRQSQLLWKKEQGNYLQSVFSRAGQTKNFWIEMDRLGLSVSSSKSRAPLKFDIDELNDYYVAIIQGRKLPSFEDSVASVDRSRLNEWFTFSRASAPDVVKHLPVGSSRAKGVDNLPVQVPDSSNGRAADMSSEGSGYESQSELSNIFFSHILYTHIKKFLSTILSQFFPTKISCYVNVGKLHVICILMFRLYDTDGNGVLDTNEMDCIVNQMMNVAEYLGWDVSELKPVRRNLFTRSFGTKYGALCSRNSI</sequence>
<proteinExistence type="predicted"/>
<evidence type="ECO:0000256" key="1">
    <source>
        <dbReference type="ARBA" id="ARBA00022837"/>
    </source>
</evidence>
<dbReference type="GO" id="GO:0061343">
    <property type="term" value="P:cell adhesion involved in heart morphogenesis"/>
    <property type="evidence" value="ECO:0007669"/>
    <property type="project" value="TreeGrafter"/>
</dbReference>
<dbReference type="Proteomes" id="UP000786811">
    <property type="component" value="Unassembled WGS sequence"/>
</dbReference>
<keyword evidence="4" id="KW-0418">Kinase</keyword>
<feature type="domain" description="EF-hand" evidence="3">
    <location>
        <begin position="507"/>
        <end position="534"/>
    </location>
</feature>
<dbReference type="OrthoDB" id="7699805at2759"/>
<dbReference type="InterPro" id="IPR018247">
    <property type="entry name" value="EF_Hand_1_Ca_BS"/>
</dbReference>
<evidence type="ECO:0000313" key="5">
    <source>
        <dbReference type="Proteomes" id="UP000786811"/>
    </source>
</evidence>
<name>A0A8J2HNW5_COTCN</name>
<dbReference type="InterPro" id="IPR011992">
    <property type="entry name" value="EF-hand-dom_pair"/>
</dbReference>
<dbReference type="InterPro" id="IPR002048">
    <property type="entry name" value="EF_hand_dom"/>
</dbReference>
<dbReference type="GO" id="GO:0005509">
    <property type="term" value="F:calcium ion binding"/>
    <property type="evidence" value="ECO:0007669"/>
    <property type="project" value="InterPro"/>
</dbReference>
<accession>A0A8J2HNW5</accession>
<dbReference type="AlphaFoldDB" id="A0A8J2HNW5"/>
<dbReference type="Gene3D" id="3.60.10.10">
    <property type="entry name" value="Endonuclease/exonuclease/phosphatase"/>
    <property type="match status" value="1"/>
</dbReference>
<dbReference type="Gene3D" id="1.10.238.10">
    <property type="entry name" value="EF-hand"/>
    <property type="match status" value="1"/>
</dbReference>
<feature type="region of interest" description="Disordered" evidence="2">
    <location>
        <begin position="432"/>
        <end position="455"/>
    </location>
</feature>
<gene>
    <name evidence="4" type="ORF">HICCMSTLAB_LOCUS11248</name>
</gene>
<evidence type="ECO:0000259" key="3">
    <source>
        <dbReference type="PROSITE" id="PS50222"/>
    </source>
</evidence>
<organism evidence="4 5">
    <name type="scientific">Cotesia congregata</name>
    <name type="common">Parasitoid wasp</name>
    <name type="synonym">Apanteles congregatus</name>
    <dbReference type="NCBI Taxonomy" id="51543"/>
    <lineage>
        <taxon>Eukaryota</taxon>
        <taxon>Metazoa</taxon>
        <taxon>Ecdysozoa</taxon>
        <taxon>Arthropoda</taxon>
        <taxon>Hexapoda</taxon>
        <taxon>Insecta</taxon>
        <taxon>Pterygota</taxon>
        <taxon>Neoptera</taxon>
        <taxon>Endopterygota</taxon>
        <taxon>Hymenoptera</taxon>
        <taxon>Apocrita</taxon>
        <taxon>Ichneumonoidea</taxon>
        <taxon>Braconidae</taxon>
        <taxon>Microgastrinae</taxon>
        <taxon>Cotesia</taxon>
    </lineage>
</organism>
<dbReference type="GO" id="GO:0031012">
    <property type="term" value="C:extracellular matrix"/>
    <property type="evidence" value="ECO:0007669"/>
    <property type="project" value="TreeGrafter"/>
</dbReference>
<comment type="caution">
    <text evidence="4">The sequence shown here is derived from an EMBL/GenBank/DDBJ whole genome shotgun (WGS) entry which is preliminary data.</text>
</comment>
<evidence type="ECO:0000256" key="2">
    <source>
        <dbReference type="SAM" id="MobiDB-lite"/>
    </source>
</evidence>
<dbReference type="InterPro" id="IPR036691">
    <property type="entry name" value="Endo/exonu/phosph_ase_sf"/>
</dbReference>
<protein>
    <submittedName>
        <fullName evidence="4">Similar to Dgk: Diacylglycerol kinase 1 (Drosophila melanogaster)</fullName>
    </submittedName>
</protein>
<dbReference type="PANTHER" id="PTHR33395:SF22">
    <property type="entry name" value="REVERSE TRANSCRIPTASE DOMAIN-CONTAINING PROTEIN"/>
    <property type="match status" value="1"/>
</dbReference>
<keyword evidence="1" id="KW-0106">Calcium</keyword>
<dbReference type="PROSITE" id="PS50222">
    <property type="entry name" value="EF_HAND_2"/>
    <property type="match status" value="1"/>
</dbReference>
<dbReference type="GO" id="GO:0007508">
    <property type="term" value="P:larval heart development"/>
    <property type="evidence" value="ECO:0007669"/>
    <property type="project" value="TreeGrafter"/>
</dbReference>
<dbReference type="PANTHER" id="PTHR33395">
    <property type="entry name" value="TRANSCRIPTASE, PUTATIVE-RELATED-RELATED"/>
    <property type="match status" value="1"/>
</dbReference>
<keyword evidence="4" id="KW-0808">Transferase</keyword>